<dbReference type="EMBL" id="CP000362">
    <property type="protein sequence ID" value="ABG31465.1"/>
    <property type="molecule type" value="Genomic_DNA"/>
</dbReference>
<keyword evidence="2" id="KW-1185">Reference proteome</keyword>
<name>Q168X8_ROSDO</name>
<evidence type="ECO:0000313" key="1">
    <source>
        <dbReference type="EMBL" id="ABG31465.1"/>
    </source>
</evidence>
<protein>
    <submittedName>
        <fullName evidence="1">Uncharacterized protein</fullName>
    </submittedName>
</protein>
<gene>
    <name evidence="1" type="ordered locus">RD1_1854</name>
</gene>
<proteinExistence type="predicted"/>
<dbReference type="HOGENOM" id="CLU_3391119_0_0_5"/>
<sequence>MSNWISGGAKVDAASDLTLSLRSVVQNGGFDV</sequence>
<organism evidence="1 2">
    <name type="scientific">Roseobacter denitrificans (strain ATCC 33942 / OCh 114)</name>
    <name type="common">Erythrobacter sp. (strain OCh 114)</name>
    <name type="synonym">Roseobacter denitrificans</name>
    <dbReference type="NCBI Taxonomy" id="375451"/>
    <lineage>
        <taxon>Bacteria</taxon>
        <taxon>Pseudomonadati</taxon>
        <taxon>Pseudomonadota</taxon>
        <taxon>Alphaproteobacteria</taxon>
        <taxon>Rhodobacterales</taxon>
        <taxon>Roseobacteraceae</taxon>
        <taxon>Roseobacter</taxon>
    </lineage>
</organism>
<dbReference type="AlphaFoldDB" id="Q168X8"/>
<accession>Q168X8</accession>
<reference evidence="1 2" key="1">
    <citation type="journal article" date="2007" name="J. Bacteriol.">
        <title>The complete genome sequence of Roseobacter denitrificans reveals a mixotrophic rather than photosynthetic metabolism.</title>
        <authorList>
            <person name="Swingley W.D."/>
            <person name="Sadekar S."/>
            <person name="Mastrian S.D."/>
            <person name="Matthies H.J."/>
            <person name="Hao J."/>
            <person name="Ramos H."/>
            <person name="Acharya C.R."/>
            <person name="Conrad A.L."/>
            <person name="Taylor H.L."/>
            <person name="Dejesa L.C."/>
            <person name="Shah M.K."/>
            <person name="O'huallachain M.E."/>
            <person name="Lince M.T."/>
            <person name="Blankenship R.E."/>
            <person name="Beatty J.T."/>
            <person name="Touchman J.W."/>
        </authorList>
    </citation>
    <scope>NUCLEOTIDE SEQUENCE [LARGE SCALE GENOMIC DNA]</scope>
    <source>
        <strain evidence="2">ATCC 33942 / OCh 114</strain>
    </source>
</reference>
<dbReference type="Proteomes" id="UP000007029">
    <property type="component" value="Chromosome"/>
</dbReference>
<dbReference type="KEGG" id="rde:RD1_1854"/>
<evidence type="ECO:0000313" key="2">
    <source>
        <dbReference type="Proteomes" id="UP000007029"/>
    </source>
</evidence>